<dbReference type="GO" id="GO:0005506">
    <property type="term" value="F:iron ion binding"/>
    <property type="evidence" value="ECO:0007669"/>
    <property type="project" value="InterPro"/>
</dbReference>
<sequence>MSEVKVLLQGLNKCGLDIYIPVQLTPRRIGPPHLKITMEVILQSWLPLSIYAWFVQEVAFHAAGLVFEWCDRTNSMPHLKVRDVDRKPYMQMLPRVLFNQCFILLPTMMFIQTMGYCFVGPTHLHPLRFLLSLPAMAIGHDVVQYLTHRYLLHNPNLRLMRLLQHSLHHSTGASRGISACYMSAPDFFLEIVLPYLVPLALVGGGGADLLFHSLVAGSGAIGGVYEHSGYDFAAVFSPKNFMGGKGQLSSWTPNVAALIRDFVDNRAHGEHHSRANVSFSDGFGSPGICDSFFGTRWDLVAARRAAAEKEWQAQRRTHMNAK</sequence>
<evidence type="ECO:0000256" key="2">
    <source>
        <dbReference type="ARBA" id="ARBA00022692"/>
    </source>
</evidence>
<keyword evidence="2" id="KW-0812">Transmembrane</keyword>
<dbReference type="GO" id="GO:0016020">
    <property type="term" value="C:membrane"/>
    <property type="evidence" value="ECO:0007669"/>
    <property type="project" value="UniProtKB-SubCell"/>
</dbReference>
<dbReference type="GO" id="GO:0008610">
    <property type="term" value="P:lipid biosynthetic process"/>
    <property type="evidence" value="ECO:0007669"/>
    <property type="project" value="InterPro"/>
</dbReference>
<comment type="subcellular location">
    <subcellularLocation>
        <location evidence="1">Membrane</location>
    </subcellularLocation>
</comment>
<evidence type="ECO:0000259" key="7">
    <source>
        <dbReference type="Pfam" id="PF04116"/>
    </source>
</evidence>
<evidence type="ECO:0000256" key="6">
    <source>
        <dbReference type="ARBA" id="ARBA00023136"/>
    </source>
</evidence>
<dbReference type="PANTHER" id="PTHR11863">
    <property type="entry name" value="STEROL DESATURASE"/>
    <property type="match status" value="1"/>
</dbReference>
<comment type="caution">
    <text evidence="8">The sequence shown here is derived from an EMBL/GenBank/DDBJ whole genome shotgun (WGS) entry which is preliminary data.</text>
</comment>
<name>A0A8H3RGI0_9EURO</name>
<evidence type="ECO:0000256" key="3">
    <source>
        <dbReference type="ARBA" id="ARBA00022989"/>
    </source>
</evidence>
<keyword evidence="5" id="KW-0443">Lipid metabolism</keyword>
<organism evidence="8 9">
    <name type="scientific">Aspergillus udagawae</name>
    <dbReference type="NCBI Taxonomy" id="91492"/>
    <lineage>
        <taxon>Eukaryota</taxon>
        <taxon>Fungi</taxon>
        <taxon>Dikarya</taxon>
        <taxon>Ascomycota</taxon>
        <taxon>Pezizomycotina</taxon>
        <taxon>Eurotiomycetes</taxon>
        <taxon>Eurotiomycetidae</taxon>
        <taxon>Eurotiales</taxon>
        <taxon>Aspergillaceae</taxon>
        <taxon>Aspergillus</taxon>
        <taxon>Aspergillus subgen. Fumigati</taxon>
    </lineage>
</organism>
<gene>
    <name evidence="8" type="ORF">IFM46972_01165</name>
</gene>
<accession>A0A8H3RGI0</accession>
<dbReference type="Pfam" id="PF04116">
    <property type="entry name" value="FA_hydroxylase"/>
    <property type="match status" value="1"/>
</dbReference>
<keyword evidence="3" id="KW-1133">Transmembrane helix</keyword>
<evidence type="ECO:0000256" key="1">
    <source>
        <dbReference type="ARBA" id="ARBA00004370"/>
    </source>
</evidence>
<keyword evidence="4" id="KW-0560">Oxidoreductase</keyword>
<evidence type="ECO:0000313" key="8">
    <source>
        <dbReference type="EMBL" id="GFF24751.1"/>
    </source>
</evidence>
<dbReference type="GO" id="GO:0016491">
    <property type="term" value="F:oxidoreductase activity"/>
    <property type="evidence" value="ECO:0007669"/>
    <property type="project" value="UniProtKB-KW"/>
</dbReference>
<evidence type="ECO:0000256" key="5">
    <source>
        <dbReference type="ARBA" id="ARBA00023098"/>
    </source>
</evidence>
<dbReference type="EMBL" id="BLKC01000005">
    <property type="protein sequence ID" value="GFF24751.1"/>
    <property type="molecule type" value="Genomic_DNA"/>
</dbReference>
<feature type="domain" description="Fatty acid hydroxylase" evidence="7">
    <location>
        <begin position="135"/>
        <end position="295"/>
    </location>
</feature>
<dbReference type="InterPro" id="IPR050307">
    <property type="entry name" value="Sterol_Desaturase_Related"/>
</dbReference>
<keyword evidence="6" id="KW-0472">Membrane</keyword>
<reference evidence="8 9" key="1">
    <citation type="submission" date="2020-01" db="EMBL/GenBank/DDBJ databases">
        <title>Draft genome sequence of Aspergillus udagawae IFM 46972.</title>
        <authorList>
            <person name="Takahashi H."/>
            <person name="Yaguchi T."/>
        </authorList>
    </citation>
    <scope>NUCLEOTIDE SEQUENCE [LARGE SCALE GENOMIC DNA]</scope>
    <source>
        <strain evidence="8 9">IFM 46972</strain>
    </source>
</reference>
<evidence type="ECO:0000313" key="9">
    <source>
        <dbReference type="Proteomes" id="UP000465221"/>
    </source>
</evidence>
<evidence type="ECO:0000256" key="4">
    <source>
        <dbReference type="ARBA" id="ARBA00023002"/>
    </source>
</evidence>
<protein>
    <submittedName>
        <fullName evidence="8">Killer toxin subunits alpha/beta</fullName>
    </submittedName>
</protein>
<proteinExistence type="predicted"/>
<dbReference type="Proteomes" id="UP000465221">
    <property type="component" value="Unassembled WGS sequence"/>
</dbReference>
<dbReference type="InterPro" id="IPR006694">
    <property type="entry name" value="Fatty_acid_hydroxylase"/>
</dbReference>
<dbReference type="AlphaFoldDB" id="A0A8H3RGI0"/>